<dbReference type="OrthoDB" id="9812122at2"/>
<evidence type="ECO:0000313" key="3">
    <source>
        <dbReference type="Proteomes" id="UP000214618"/>
    </source>
</evidence>
<dbReference type="AlphaFoldDB" id="A0A223ELK6"/>
<sequence>MNITKKARNFLRLNYKTKLLLIEAFLHLGRARYLKSISFSKVAPSLGVQMKETSYTSNSSNKEVLASISRAIHIMSRYTFWESQCLVKAMAGMKMLEKRNIDSTLYLGTAKDENGELIAHAWLRSGPFYITGAEVMDRFTVVSKFAKENSNENLEEQESS</sequence>
<reference evidence="2 3" key="1">
    <citation type="submission" date="2016-10" db="EMBL/GenBank/DDBJ databases">
        <title>The whole genome sequencing and assembly of Bacillus simplex DSM 1321 strain.</title>
        <authorList>
            <person name="Park M.-K."/>
            <person name="Lee Y.-J."/>
            <person name="Yi H."/>
            <person name="Bahn Y.-S."/>
            <person name="Kim J.F."/>
            <person name="Lee D.-W."/>
        </authorList>
    </citation>
    <scope>NUCLEOTIDE SEQUENCE [LARGE SCALE GENOMIC DNA]</scope>
    <source>
        <strain evidence="2 3">DSM 1321</strain>
    </source>
</reference>
<organism evidence="2 3">
    <name type="scientific">Peribacillus simplex NBRC 15720 = DSM 1321</name>
    <dbReference type="NCBI Taxonomy" id="1349754"/>
    <lineage>
        <taxon>Bacteria</taxon>
        <taxon>Bacillati</taxon>
        <taxon>Bacillota</taxon>
        <taxon>Bacilli</taxon>
        <taxon>Bacillales</taxon>
        <taxon>Bacillaceae</taxon>
        <taxon>Peribacillus</taxon>
    </lineage>
</organism>
<name>A0A223ELK6_9BACI</name>
<dbReference type="InterPro" id="IPR032708">
    <property type="entry name" value="McjB_C"/>
</dbReference>
<dbReference type="NCBIfam" id="NF033537">
    <property type="entry name" value="lasso_biosyn_B2"/>
    <property type="match status" value="1"/>
</dbReference>
<feature type="domain" description="Microcin J25-processing protein McjB C-terminal" evidence="1">
    <location>
        <begin position="50"/>
        <end position="143"/>
    </location>
</feature>
<dbReference type="EMBL" id="CP017704">
    <property type="protein sequence ID" value="ASS96104.1"/>
    <property type="molecule type" value="Genomic_DNA"/>
</dbReference>
<dbReference type="Proteomes" id="UP000214618">
    <property type="component" value="Chromosome"/>
</dbReference>
<evidence type="ECO:0000259" key="1">
    <source>
        <dbReference type="Pfam" id="PF13471"/>
    </source>
</evidence>
<protein>
    <submittedName>
        <fullName evidence="2">Stage V sporulation protein S</fullName>
    </submittedName>
</protein>
<dbReference type="Pfam" id="PF13471">
    <property type="entry name" value="Transglut_core3"/>
    <property type="match status" value="1"/>
</dbReference>
<dbReference type="InterPro" id="IPR053521">
    <property type="entry name" value="McjB-like"/>
</dbReference>
<dbReference type="GeneID" id="56475179"/>
<dbReference type="RefSeq" id="WP_063232941.1">
    <property type="nucleotide sequence ID" value="NZ_BCVO01000004.1"/>
</dbReference>
<evidence type="ECO:0000313" key="2">
    <source>
        <dbReference type="EMBL" id="ASS96104.1"/>
    </source>
</evidence>
<accession>A0A223ELK6</accession>
<proteinExistence type="predicted"/>
<gene>
    <name evidence="2" type="ORF">BS1321_20635</name>
</gene>